<reference evidence="5 6" key="1">
    <citation type="submission" date="2024-05" db="EMBL/GenBank/DDBJ databases">
        <title>Genetic variation in Jamaican populations of the coffee berry borer (Hypothenemus hampei).</title>
        <authorList>
            <person name="Errbii M."/>
            <person name="Myrie A."/>
        </authorList>
    </citation>
    <scope>NUCLEOTIDE SEQUENCE [LARGE SCALE GENOMIC DNA]</scope>
    <source>
        <strain evidence="5">JA-Hopewell-2020-01-JO</strain>
        <tissue evidence="5">Whole body</tissue>
    </source>
</reference>
<keyword evidence="3" id="KW-0408">Iron</keyword>
<protein>
    <recommendedName>
        <fullName evidence="7">Phytanoyl-CoA dioxygenase domain containing 1</fullName>
    </recommendedName>
</protein>
<evidence type="ECO:0000256" key="4">
    <source>
        <dbReference type="ARBA" id="ARBA00038356"/>
    </source>
</evidence>
<name>A0ABD1FE45_HYPHA</name>
<dbReference type="EMBL" id="JBDJPC010000001">
    <property type="protein sequence ID" value="KAL1516624.1"/>
    <property type="molecule type" value="Genomic_DNA"/>
</dbReference>
<comment type="cofactor">
    <cofactor evidence="1">
        <name>Fe cation</name>
        <dbReference type="ChEBI" id="CHEBI:24875"/>
    </cofactor>
</comment>
<gene>
    <name evidence="5" type="ORF">ABEB36_000510</name>
</gene>
<keyword evidence="6" id="KW-1185">Reference proteome</keyword>
<evidence type="ECO:0008006" key="7">
    <source>
        <dbReference type="Google" id="ProtNLM"/>
    </source>
</evidence>
<dbReference type="Proteomes" id="UP001566132">
    <property type="component" value="Unassembled WGS sequence"/>
</dbReference>
<evidence type="ECO:0000256" key="2">
    <source>
        <dbReference type="ARBA" id="ARBA00022723"/>
    </source>
</evidence>
<accession>A0ABD1FE45</accession>
<evidence type="ECO:0000313" key="6">
    <source>
        <dbReference type="Proteomes" id="UP001566132"/>
    </source>
</evidence>
<evidence type="ECO:0000313" key="5">
    <source>
        <dbReference type="EMBL" id="KAL1516624.1"/>
    </source>
</evidence>
<comment type="caution">
    <text evidence="5">The sequence shown here is derived from an EMBL/GenBank/DDBJ whole genome shotgun (WGS) entry which is preliminary data.</text>
</comment>
<organism evidence="5 6">
    <name type="scientific">Hypothenemus hampei</name>
    <name type="common">Coffee berry borer</name>
    <dbReference type="NCBI Taxonomy" id="57062"/>
    <lineage>
        <taxon>Eukaryota</taxon>
        <taxon>Metazoa</taxon>
        <taxon>Ecdysozoa</taxon>
        <taxon>Arthropoda</taxon>
        <taxon>Hexapoda</taxon>
        <taxon>Insecta</taxon>
        <taxon>Pterygota</taxon>
        <taxon>Neoptera</taxon>
        <taxon>Endopterygota</taxon>
        <taxon>Coleoptera</taxon>
        <taxon>Polyphaga</taxon>
        <taxon>Cucujiformia</taxon>
        <taxon>Curculionidae</taxon>
        <taxon>Scolytinae</taxon>
        <taxon>Hypothenemus</taxon>
    </lineage>
</organism>
<dbReference type="GO" id="GO:0046872">
    <property type="term" value="F:metal ion binding"/>
    <property type="evidence" value="ECO:0007669"/>
    <property type="project" value="UniProtKB-KW"/>
</dbReference>
<proteinExistence type="inferred from homology"/>
<dbReference type="AlphaFoldDB" id="A0ABD1FE45"/>
<evidence type="ECO:0000256" key="1">
    <source>
        <dbReference type="ARBA" id="ARBA00001962"/>
    </source>
</evidence>
<comment type="similarity">
    <text evidence="4">Belongs to the PhyH family. PHYHD1 subfamily.</text>
</comment>
<evidence type="ECO:0000256" key="3">
    <source>
        <dbReference type="ARBA" id="ARBA00023004"/>
    </source>
</evidence>
<dbReference type="InterPro" id="IPR008775">
    <property type="entry name" value="Phytyl_CoA_dOase-like"/>
</dbReference>
<dbReference type="Pfam" id="PF05721">
    <property type="entry name" value="PhyH"/>
    <property type="match status" value="1"/>
</dbReference>
<sequence>MIGNHNIKEKLENDGYAVIEDFLTQEEVENMKREAENLIESMPHKSQRSIFSATHSEAQQNRDTYFLDSGDKISYFYDAGTLDSDGNLLVDARVSLNKIGHALHVLNPVFRKVSLSEKVKECAFQLGYQDPAIVQSMYIFKNPGISSEVMSHQDSWYLYTEPTSLLGFWFALEDATTENGCLSFSKGSHKSGVHRRYIRNPDKNSKDLLIFTAPAPTYPKNSFTPVPVPKGSLVLIHGQVVHQSEVNKSEGSRHAYTFHIVEQKNTKYSEENWLQPTSENSFLSLYKN</sequence>
<dbReference type="Gene3D" id="2.60.120.620">
    <property type="entry name" value="q2cbj1_9rhob like domain"/>
    <property type="match status" value="1"/>
</dbReference>
<dbReference type="SUPFAM" id="SSF51197">
    <property type="entry name" value="Clavaminate synthase-like"/>
    <property type="match status" value="1"/>
</dbReference>
<dbReference type="PANTHER" id="PTHR20883:SF15">
    <property type="entry name" value="PHYTANOYL-COA DIOXYGENASE DOMAIN-CONTAINING PROTEIN 1"/>
    <property type="match status" value="1"/>
</dbReference>
<keyword evidence="2" id="KW-0479">Metal-binding</keyword>
<dbReference type="PANTHER" id="PTHR20883">
    <property type="entry name" value="PHYTANOYL-COA DIOXYGENASE DOMAIN CONTAINING 1"/>
    <property type="match status" value="1"/>
</dbReference>